<reference evidence="2" key="1">
    <citation type="journal article" date="2020" name="Stud. Mycol.">
        <title>101 Dothideomycetes genomes: a test case for predicting lifestyles and emergence of pathogens.</title>
        <authorList>
            <person name="Haridas S."/>
            <person name="Albert R."/>
            <person name="Binder M."/>
            <person name="Bloem J."/>
            <person name="Labutti K."/>
            <person name="Salamov A."/>
            <person name="Andreopoulos B."/>
            <person name="Baker S."/>
            <person name="Barry K."/>
            <person name="Bills G."/>
            <person name="Bluhm B."/>
            <person name="Cannon C."/>
            <person name="Castanera R."/>
            <person name="Culley D."/>
            <person name="Daum C."/>
            <person name="Ezra D."/>
            <person name="Gonzalez J."/>
            <person name="Henrissat B."/>
            <person name="Kuo A."/>
            <person name="Liang C."/>
            <person name="Lipzen A."/>
            <person name="Lutzoni F."/>
            <person name="Magnuson J."/>
            <person name="Mondo S."/>
            <person name="Nolan M."/>
            <person name="Ohm R."/>
            <person name="Pangilinan J."/>
            <person name="Park H.-J."/>
            <person name="Ramirez L."/>
            <person name="Alfaro M."/>
            <person name="Sun H."/>
            <person name="Tritt A."/>
            <person name="Yoshinaga Y."/>
            <person name="Zwiers L.-H."/>
            <person name="Turgeon B."/>
            <person name="Goodwin S."/>
            <person name="Spatafora J."/>
            <person name="Crous P."/>
            <person name="Grigoriev I."/>
        </authorList>
    </citation>
    <scope>NUCLEOTIDE SEQUENCE</scope>
    <source>
        <strain evidence="2">CBS 121739</strain>
    </source>
</reference>
<dbReference type="RefSeq" id="XP_033602513.1">
    <property type="nucleotide sequence ID" value="XM_033740758.1"/>
</dbReference>
<name>A0A6A6WB46_9PEZI</name>
<dbReference type="PANTHER" id="PTHR37540:SF9">
    <property type="entry name" value="ZN(2)-C6 FUNGAL-TYPE DOMAIN-CONTAINING PROTEIN"/>
    <property type="match status" value="1"/>
</dbReference>
<dbReference type="EMBL" id="ML996569">
    <property type="protein sequence ID" value="KAF2760062.1"/>
    <property type="molecule type" value="Genomic_DNA"/>
</dbReference>
<dbReference type="PANTHER" id="PTHR37540">
    <property type="entry name" value="TRANSCRIPTION FACTOR (ACR-2), PUTATIVE-RELATED-RELATED"/>
    <property type="match status" value="1"/>
</dbReference>
<feature type="compositionally biased region" description="Polar residues" evidence="1">
    <location>
        <begin position="59"/>
        <end position="69"/>
    </location>
</feature>
<dbReference type="Proteomes" id="UP000799437">
    <property type="component" value="Unassembled WGS sequence"/>
</dbReference>
<protein>
    <submittedName>
        <fullName evidence="2">Uncharacterized protein</fullName>
    </submittedName>
</protein>
<dbReference type="GeneID" id="54481812"/>
<sequence>MEWIYINSSNGEVDAKARSTIRRRAAKGHNIGRKVNRPSYLRSLQHQPRSKLLPIVSSGSCSPVQSAQHNMDADGESQSTPTQVERIIGDSLSILNLPIKIAPGDRALTYEALAFMKVPKLQPALSHALSVNDANYSTDFLRLMLMDQACYHCIIAIFVESRSLTRTLNGIHHITQSLHLINERISRSTGVTNTTIAATLGLSTYDAVQGRYDHGAVHVQGVLRMIEIRGGVFRVGSEDPQLMLKILRSSLAYALRSASIPSIDIDWLEIQENTNGLNLQHTEAYSELLPANVGGTLRVLDPELLYLWERMYILSGLVNKASSGNHTKLSSAQFMTSHVWLGHRLLQYAPLIPSGYKPASQSLVHLGSVMIISALLNGFGREVHNTHLSQLVRDICVESLEVSVPKELTLWVLFMSKITGLQDAVDDALLLPRASSLIHELEISTWDDTRTILSQFPWIQHFYEMQACSWFRRINMYEMVR</sequence>
<evidence type="ECO:0000256" key="1">
    <source>
        <dbReference type="SAM" id="MobiDB-lite"/>
    </source>
</evidence>
<dbReference type="OrthoDB" id="4158087at2759"/>
<organism evidence="2 3">
    <name type="scientific">Pseudovirgaria hyperparasitica</name>
    <dbReference type="NCBI Taxonomy" id="470096"/>
    <lineage>
        <taxon>Eukaryota</taxon>
        <taxon>Fungi</taxon>
        <taxon>Dikarya</taxon>
        <taxon>Ascomycota</taxon>
        <taxon>Pezizomycotina</taxon>
        <taxon>Dothideomycetes</taxon>
        <taxon>Dothideomycetes incertae sedis</taxon>
        <taxon>Acrospermales</taxon>
        <taxon>Acrospermaceae</taxon>
        <taxon>Pseudovirgaria</taxon>
    </lineage>
</organism>
<evidence type="ECO:0000313" key="3">
    <source>
        <dbReference type="Proteomes" id="UP000799437"/>
    </source>
</evidence>
<keyword evidence="3" id="KW-1185">Reference proteome</keyword>
<evidence type="ECO:0000313" key="2">
    <source>
        <dbReference type="EMBL" id="KAF2760062.1"/>
    </source>
</evidence>
<proteinExistence type="predicted"/>
<dbReference type="AlphaFoldDB" id="A0A6A6WB46"/>
<gene>
    <name evidence="2" type="ORF">EJ05DRAFT_320470</name>
</gene>
<accession>A0A6A6WB46</accession>
<feature type="region of interest" description="Disordered" evidence="1">
    <location>
        <begin position="59"/>
        <end position="80"/>
    </location>
</feature>